<dbReference type="OrthoDB" id="9781621at2"/>
<organism evidence="8 9">
    <name type="scientific">Methylomagnum ishizawai</name>
    <dbReference type="NCBI Taxonomy" id="1760988"/>
    <lineage>
        <taxon>Bacteria</taxon>
        <taxon>Pseudomonadati</taxon>
        <taxon>Pseudomonadota</taxon>
        <taxon>Gammaproteobacteria</taxon>
        <taxon>Methylococcales</taxon>
        <taxon>Methylococcaceae</taxon>
        <taxon>Methylomagnum</taxon>
    </lineage>
</organism>
<dbReference type="GO" id="GO:0071949">
    <property type="term" value="F:FAD binding"/>
    <property type="evidence" value="ECO:0007669"/>
    <property type="project" value="TreeGrafter"/>
</dbReference>
<dbReference type="Proteomes" id="UP000192923">
    <property type="component" value="Unassembled WGS sequence"/>
</dbReference>
<name>A0A1Y6DC72_9GAMM</name>
<dbReference type="AlphaFoldDB" id="A0A1Y6DC72"/>
<dbReference type="PANTHER" id="PTHR10632:SF2">
    <property type="entry name" value="SULFIDE:QUINONE OXIDOREDUCTASE, MITOCHONDRIAL"/>
    <property type="match status" value="1"/>
</dbReference>
<dbReference type="SUPFAM" id="SSF51905">
    <property type="entry name" value="FAD/NAD(P)-binding domain"/>
    <property type="match status" value="1"/>
</dbReference>
<dbReference type="RefSeq" id="WP_085215989.1">
    <property type="nucleotide sequence ID" value="NZ_FXAM01000001.1"/>
</dbReference>
<dbReference type="GO" id="GO:0048038">
    <property type="term" value="F:quinone binding"/>
    <property type="evidence" value="ECO:0007669"/>
    <property type="project" value="UniProtKB-KW"/>
</dbReference>
<evidence type="ECO:0000256" key="2">
    <source>
        <dbReference type="ARBA" id="ARBA00022630"/>
    </source>
</evidence>
<accession>A0A1Y6DC72</accession>
<evidence type="ECO:0000313" key="9">
    <source>
        <dbReference type="Proteomes" id="UP000192923"/>
    </source>
</evidence>
<keyword evidence="6" id="KW-0560">Oxidoreductase</keyword>
<dbReference type="Pfam" id="PF07992">
    <property type="entry name" value="Pyr_redox_2"/>
    <property type="match status" value="1"/>
</dbReference>
<dbReference type="PRINTS" id="PR00420">
    <property type="entry name" value="RNGMNOXGNASE"/>
</dbReference>
<evidence type="ECO:0000256" key="4">
    <source>
        <dbReference type="ARBA" id="ARBA00022827"/>
    </source>
</evidence>
<proteinExistence type="predicted"/>
<keyword evidence="2" id="KW-0285">Flavoprotein</keyword>
<reference evidence="8 9" key="1">
    <citation type="submission" date="2016-12" db="EMBL/GenBank/DDBJ databases">
        <authorList>
            <person name="Song W.-J."/>
            <person name="Kurnit D.M."/>
        </authorList>
    </citation>
    <scope>NUCLEOTIDE SEQUENCE [LARGE SCALE GENOMIC DNA]</scope>
    <source>
        <strain evidence="8 9">175</strain>
    </source>
</reference>
<comment type="cofactor">
    <cofactor evidence="1">
        <name>FAD</name>
        <dbReference type="ChEBI" id="CHEBI:57692"/>
    </cofactor>
</comment>
<dbReference type="GO" id="GO:0070221">
    <property type="term" value="P:sulfide oxidation, using sulfide:quinone oxidoreductase"/>
    <property type="evidence" value="ECO:0007669"/>
    <property type="project" value="TreeGrafter"/>
</dbReference>
<keyword evidence="4" id="KW-0274">FAD</keyword>
<dbReference type="STRING" id="1760988.SAMN02949497_4594"/>
<dbReference type="EMBL" id="FXAM01000001">
    <property type="protein sequence ID" value="SMF97175.1"/>
    <property type="molecule type" value="Genomic_DNA"/>
</dbReference>
<dbReference type="InterPro" id="IPR036188">
    <property type="entry name" value="FAD/NAD-bd_sf"/>
</dbReference>
<feature type="domain" description="FAD/NAD(P)-binding" evidence="7">
    <location>
        <begin position="8"/>
        <end position="119"/>
    </location>
</feature>
<evidence type="ECO:0000256" key="5">
    <source>
        <dbReference type="ARBA" id="ARBA00022946"/>
    </source>
</evidence>
<keyword evidence="5" id="KW-0809">Transit peptide</keyword>
<evidence type="ECO:0000313" key="8">
    <source>
        <dbReference type="EMBL" id="SMF97175.1"/>
    </source>
</evidence>
<dbReference type="InterPro" id="IPR023753">
    <property type="entry name" value="FAD/NAD-binding_dom"/>
</dbReference>
<dbReference type="PANTHER" id="PTHR10632">
    <property type="entry name" value="SULFIDE:QUINONE OXIDOREDUCTASE"/>
    <property type="match status" value="1"/>
</dbReference>
<evidence type="ECO:0000256" key="6">
    <source>
        <dbReference type="ARBA" id="ARBA00023002"/>
    </source>
</evidence>
<evidence type="ECO:0000256" key="1">
    <source>
        <dbReference type="ARBA" id="ARBA00001974"/>
    </source>
</evidence>
<protein>
    <submittedName>
        <fullName evidence="8">Sulfide:quinone oxidoreductase</fullName>
    </submittedName>
</protein>
<keyword evidence="3" id="KW-0874">Quinone</keyword>
<dbReference type="GO" id="GO:0070224">
    <property type="term" value="F:sulfide:quinone oxidoreductase activity"/>
    <property type="evidence" value="ECO:0007669"/>
    <property type="project" value="TreeGrafter"/>
</dbReference>
<dbReference type="Gene3D" id="3.50.50.60">
    <property type="entry name" value="FAD/NAD(P)-binding domain"/>
    <property type="match status" value="2"/>
</dbReference>
<gene>
    <name evidence="8" type="ORF">SAMN02949497_4594</name>
</gene>
<evidence type="ECO:0000259" key="7">
    <source>
        <dbReference type="Pfam" id="PF07992"/>
    </source>
</evidence>
<sequence>MENATHHRVVVVGGGAAGLGVAARLLRAGIKDVAIVEPSENHYYQPFWTFVGGGVVSREQSVRPMAGLIPKGATWIKDAAASFDPANNSLATQGGKTLNYDYLVVCPGLQIDWGKIKGLPEALGKNGVCSNYGYDLAPITWDNIKNFQGGNAVFTFPPPPIKCAGAPQKIMYLAEDYFRKHGLRDKTRVLYYCATPTLFSVPKYANALMEQAVGPRGIETFFKHNLVEIRAESKEAVFQNADSGEEVVQPYDMIHVVPPMSSPDFIKQSPLANAGGWVDVDKASLQHTRYPNVFSLGDASSLPTSKTAAAIRAQAPVLEANLLAVINGGQPTLAYDGYTSCPLVTGYGRLILAEFDYDLKPKETFPFDQSKERLSMYLLKRYAIPMIYWEGLLKGYQWPRPGMS</sequence>
<dbReference type="FunFam" id="3.50.50.60:FF:000034">
    <property type="entry name" value="sulfide:quinone oxidoreductase, mitochondrial"/>
    <property type="match status" value="1"/>
</dbReference>
<dbReference type="InterPro" id="IPR015904">
    <property type="entry name" value="Sulphide_quinone_reductase"/>
</dbReference>
<keyword evidence="9" id="KW-1185">Reference proteome</keyword>
<evidence type="ECO:0000256" key="3">
    <source>
        <dbReference type="ARBA" id="ARBA00022719"/>
    </source>
</evidence>